<reference evidence="4" key="1">
    <citation type="submission" date="2018-06" db="EMBL/GenBank/DDBJ databases">
        <authorList>
            <person name="Feng T."/>
            <person name="Jeon C.O."/>
        </authorList>
    </citation>
    <scope>NUCLEOTIDE SEQUENCE [LARGE SCALE GENOMIC DNA]</scope>
    <source>
        <strain evidence="4">S23</strain>
    </source>
</reference>
<evidence type="ECO:0008006" key="5">
    <source>
        <dbReference type="Google" id="ProtNLM"/>
    </source>
</evidence>
<dbReference type="Proteomes" id="UP000255165">
    <property type="component" value="Unassembled WGS sequence"/>
</dbReference>
<evidence type="ECO:0000256" key="2">
    <source>
        <dbReference type="SAM" id="SignalP"/>
    </source>
</evidence>
<dbReference type="RefSeq" id="WP_115215931.1">
    <property type="nucleotide sequence ID" value="NZ_QKWJ01000090.1"/>
</dbReference>
<evidence type="ECO:0000313" key="3">
    <source>
        <dbReference type="EMBL" id="RDK05588.1"/>
    </source>
</evidence>
<protein>
    <recommendedName>
        <fullName evidence="5">Hydroxyquinol 1,2-dioxygenase</fullName>
    </recommendedName>
</protein>
<dbReference type="EMBL" id="QKWJ01000090">
    <property type="protein sequence ID" value="RDK05588.1"/>
    <property type="molecule type" value="Genomic_DNA"/>
</dbReference>
<accession>A0A370NJ29</accession>
<evidence type="ECO:0000313" key="4">
    <source>
        <dbReference type="Proteomes" id="UP000255165"/>
    </source>
</evidence>
<evidence type="ECO:0000256" key="1">
    <source>
        <dbReference type="SAM" id="MobiDB-lite"/>
    </source>
</evidence>
<organism evidence="3 4">
    <name type="scientific">Cupriavidus lacunae</name>
    <dbReference type="NCBI Taxonomy" id="2666307"/>
    <lineage>
        <taxon>Bacteria</taxon>
        <taxon>Pseudomonadati</taxon>
        <taxon>Pseudomonadota</taxon>
        <taxon>Betaproteobacteria</taxon>
        <taxon>Burkholderiales</taxon>
        <taxon>Burkholderiaceae</taxon>
        <taxon>Cupriavidus</taxon>
    </lineage>
</organism>
<feature type="region of interest" description="Disordered" evidence="1">
    <location>
        <begin position="55"/>
        <end position="75"/>
    </location>
</feature>
<feature type="signal peptide" evidence="2">
    <location>
        <begin position="1"/>
        <end position="30"/>
    </location>
</feature>
<keyword evidence="4" id="KW-1185">Reference proteome</keyword>
<feature type="chain" id="PRO_5017042864" description="Hydroxyquinol 1,2-dioxygenase" evidence="2">
    <location>
        <begin position="31"/>
        <end position="99"/>
    </location>
</feature>
<keyword evidence="2" id="KW-0732">Signal</keyword>
<comment type="caution">
    <text evidence="3">The sequence shown here is derived from an EMBL/GenBank/DDBJ whole genome shotgun (WGS) entry which is preliminary data.</text>
</comment>
<proteinExistence type="predicted"/>
<name>A0A370NJ29_9BURK</name>
<dbReference type="AlphaFoldDB" id="A0A370NJ29"/>
<gene>
    <name evidence="3" type="ORF">DN412_36050</name>
</gene>
<sequence length="99" mass="10127">MKALTKQRYFATSVLCALGLTLAAASGAYAAESASGLARLDGSIGHAGKFDPFTDGARGVHDPRSPFTDGAHGVNAPRDVFIDGARSVQEARSAFSDGA</sequence>